<evidence type="ECO:0000259" key="1">
    <source>
        <dbReference type="Pfam" id="PF07883"/>
    </source>
</evidence>
<accession>A0A5B8L008</accession>
<name>A0A5B8L008_9HYPH</name>
<sequence>MDTTTRAAINGNEWFAWAGTEYLIQLRKADTSGAVGMFEGIVPPGEGPPIHVHRNEDEVIHVLEGTYKFWLDGSTTMLAASSSIFLPRGVPHTFQVIGPEPGRNLAVLTPGGFEGFFLDVAGEALTIPGDMARIGEIAEGYGLEFVGPPLAAL</sequence>
<dbReference type="Proteomes" id="UP000321389">
    <property type="component" value="Chromosome"/>
</dbReference>
<dbReference type="Gene3D" id="2.60.120.10">
    <property type="entry name" value="Jelly Rolls"/>
    <property type="match status" value="1"/>
</dbReference>
<evidence type="ECO:0000313" key="3">
    <source>
        <dbReference type="Proteomes" id="UP000321389"/>
    </source>
</evidence>
<dbReference type="EMBL" id="CP042301">
    <property type="protein sequence ID" value="QDZ01189.1"/>
    <property type="molecule type" value="Genomic_DNA"/>
</dbReference>
<dbReference type="AlphaFoldDB" id="A0A5B8L008"/>
<dbReference type="InterPro" id="IPR013096">
    <property type="entry name" value="Cupin_2"/>
</dbReference>
<dbReference type="KEGG" id="niy:FQ775_12825"/>
<dbReference type="InterPro" id="IPR053146">
    <property type="entry name" value="QDO-like"/>
</dbReference>
<dbReference type="OrthoDB" id="9798709at2"/>
<gene>
    <name evidence="2" type="ORF">FQ775_12825</name>
</gene>
<dbReference type="Pfam" id="PF07883">
    <property type="entry name" value="Cupin_2"/>
    <property type="match status" value="1"/>
</dbReference>
<keyword evidence="3" id="KW-1185">Reference proteome</keyword>
<organism evidence="2 3">
    <name type="scientific">Nitratireductor mangrovi</name>
    <dbReference type="NCBI Taxonomy" id="2599600"/>
    <lineage>
        <taxon>Bacteria</taxon>
        <taxon>Pseudomonadati</taxon>
        <taxon>Pseudomonadota</taxon>
        <taxon>Alphaproteobacteria</taxon>
        <taxon>Hyphomicrobiales</taxon>
        <taxon>Phyllobacteriaceae</taxon>
        <taxon>Nitratireductor</taxon>
    </lineage>
</organism>
<dbReference type="PANTHER" id="PTHR36440:SF1">
    <property type="entry name" value="PUTATIVE (AFU_ORTHOLOGUE AFUA_8G07350)-RELATED"/>
    <property type="match status" value="1"/>
</dbReference>
<evidence type="ECO:0000313" key="2">
    <source>
        <dbReference type="EMBL" id="QDZ01189.1"/>
    </source>
</evidence>
<dbReference type="SUPFAM" id="SSF51182">
    <property type="entry name" value="RmlC-like cupins"/>
    <property type="match status" value="1"/>
</dbReference>
<proteinExistence type="predicted"/>
<dbReference type="PANTHER" id="PTHR36440">
    <property type="entry name" value="PUTATIVE (AFU_ORTHOLOGUE AFUA_8G07350)-RELATED"/>
    <property type="match status" value="1"/>
</dbReference>
<reference evidence="2" key="1">
    <citation type="submission" date="2020-04" db="EMBL/GenBank/DDBJ databases">
        <title>Nitratireductor sp. nov. isolated from mangrove soil.</title>
        <authorList>
            <person name="Ye Y."/>
        </authorList>
    </citation>
    <scope>NUCLEOTIDE SEQUENCE</scope>
    <source>
        <strain evidence="2">SY7</strain>
    </source>
</reference>
<dbReference type="InterPro" id="IPR014710">
    <property type="entry name" value="RmlC-like_jellyroll"/>
</dbReference>
<protein>
    <submittedName>
        <fullName evidence="2">Cupin domain-containing protein</fullName>
    </submittedName>
</protein>
<feature type="domain" description="Cupin type-2" evidence="1">
    <location>
        <begin position="41"/>
        <end position="107"/>
    </location>
</feature>
<dbReference type="InterPro" id="IPR011051">
    <property type="entry name" value="RmlC_Cupin_sf"/>
</dbReference>